<feature type="chain" id="PRO_5028978005" description="Acyl-CoA:diacylglycerol acyltransferase" evidence="9">
    <location>
        <begin position="30"/>
        <end position="320"/>
    </location>
</feature>
<comment type="similarity">
    <text evidence="3">Belongs to the mycobacterial A85 antigen family.</text>
</comment>
<dbReference type="InterPro" id="IPR029058">
    <property type="entry name" value="AB_hydrolase_fold"/>
</dbReference>
<reference evidence="10 11" key="1">
    <citation type="submission" date="2020-08" db="EMBL/GenBank/DDBJ databases">
        <title>Genome sequence of Diaphorobacter aerolatus KACC 16536T.</title>
        <authorList>
            <person name="Hyun D.-W."/>
            <person name="Bae J.-W."/>
        </authorList>
    </citation>
    <scope>NUCLEOTIDE SEQUENCE [LARGE SCALE GENOMIC DNA]</scope>
    <source>
        <strain evidence="10 11">KACC 16536</strain>
    </source>
</reference>
<dbReference type="Gene3D" id="3.40.50.1820">
    <property type="entry name" value="alpha/beta hydrolase"/>
    <property type="match status" value="1"/>
</dbReference>
<comment type="catalytic activity">
    <reaction evidence="1">
        <text>2 alpha,alpha'-trehalose 6-mycolate = alpha,alpha'-trehalose 6,6'-bismycolate + alpha,alpha-trehalose</text>
        <dbReference type="Rhea" id="RHEA:23472"/>
        <dbReference type="ChEBI" id="CHEBI:16551"/>
        <dbReference type="ChEBI" id="CHEBI:18195"/>
        <dbReference type="ChEBI" id="CHEBI:18234"/>
        <dbReference type="EC" id="2.3.1.122"/>
    </reaction>
</comment>
<dbReference type="RefSeq" id="WP_187722848.1">
    <property type="nucleotide sequence ID" value="NZ_CP060783.1"/>
</dbReference>
<dbReference type="EC" id="2.3.1.20" evidence="5"/>
<protein>
    <recommendedName>
        <fullName evidence="7">Acyl-CoA:diacylglycerol acyltransferase</fullName>
        <ecNumber evidence="4">2.3.1.122</ecNumber>
        <ecNumber evidence="5">2.3.1.20</ecNumber>
    </recommendedName>
</protein>
<sequence>MTRTASRLVSRRDLLALASASFLMPGASASPDMNTAASPAAAELRNAPPVRLAHSHQLDMRDPASGHVRRIFVQVPDTPAPAGGYPVLYLLDANASFAVAAQLARNGGNRPAALRKDPLMVVGIGYPVDDTMDQQARRRDYTPPPATEAGTGGADEFLDFIEKQLQPALRSAWSIDPARQTLFGHSLGGLLTVHALVTRNRLFTRYAAASPSLWWNGAQALQTIEQWIANGAATASPKVWIQLRVGSRERARRHENDPARAARATERRMNEHVEALAARLSGLNRPQLQVDYRELPGIDHGGTLAPALIEAIALAQRDAM</sequence>
<dbReference type="PROSITE" id="PS51318">
    <property type="entry name" value="TAT"/>
    <property type="match status" value="1"/>
</dbReference>
<dbReference type="GO" id="GO:0050348">
    <property type="term" value="F:trehalose O-mycolyltransferase activity"/>
    <property type="evidence" value="ECO:0007669"/>
    <property type="project" value="UniProtKB-EC"/>
</dbReference>
<evidence type="ECO:0000256" key="7">
    <source>
        <dbReference type="ARBA" id="ARBA00032572"/>
    </source>
</evidence>
<dbReference type="EMBL" id="CP060783">
    <property type="protein sequence ID" value="QNP47137.1"/>
    <property type="molecule type" value="Genomic_DNA"/>
</dbReference>
<evidence type="ECO:0000256" key="8">
    <source>
        <dbReference type="ARBA" id="ARBA00048109"/>
    </source>
</evidence>
<dbReference type="InterPro" id="IPR052558">
    <property type="entry name" value="Siderophore_Hydrolase_D"/>
</dbReference>
<evidence type="ECO:0000313" key="11">
    <source>
        <dbReference type="Proteomes" id="UP000516028"/>
    </source>
</evidence>
<evidence type="ECO:0000256" key="2">
    <source>
        <dbReference type="ARBA" id="ARBA00005622"/>
    </source>
</evidence>
<accession>A0A7H0GFS1</accession>
<evidence type="ECO:0000313" key="10">
    <source>
        <dbReference type="EMBL" id="QNP47137.1"/>
    </source>
</evidence>
<keyword evidence="6 10" id="KW-0378">Hydrolase</keyword>
<comment type="similarity">
    <text evidence="2">Belongs to the esterase D family.</text>
</comment>
<keyword evidence="9" id="KW-0732">Signal</keyword>
<dbReference type="GO" id="GO:0016788">
    <property type="term" value="F:hydrolase activity, acting on ester bonds"/>
    <property type="evidence" value="ECO:0007669"/>
    <property type="project" value="TreeGrafter"/>
</dbReference>
<gene>
    <name evidence="10" type="ORF">H9K75_11970</name>
</gene>
<feature type="signal peptide" evidence="9">
    <location>
        <begin position="1"/>
        <end position="29"/>
    </location>
</feature>
<evidence type="ECO:0000256" key="3">
    <source>
        <dbReference type="ARBA" id="ARBA00005874"/>
    </source>
</evidence>
<organism evidence="10 11">
    <name type="scientific">Diaphorobacter aerolatus</name>
    <dbReference type="NCBI Taxonomy" id="1288495"/>
    <lineage>
        <taxon>Bacteria</taxon>
        <taxon>Pseudomonadati</taxon>
        <taxon>Pseudomonadota</taxon>
        <taxon>Betaproteobacteria</taxon>
        <taxon>Burkholderiales</taxon>
        <taxon>Comamonadaceae</taxon>
        <taxon>Diaphorobacter</taxon>
    </lineage>
</organism>
<dbReference type="GO" id="GO:0004144">
    <property type="term" value="F:diacylglycerol O-acyltransferase activity"/>
    <property type="evidence" value="ECO:0007669"/>
    <property type="project" value="UniProtKB-EC"/>
</dbReference>
<dbReference type="Proteomes" id="UP000516028">
    <property type="component" value="Chromosome"/>
</dbReference>
<dbReference type="SUPFAM" id="SSF53474">
    <property type="entry name" value="alpha/beta-Hydrolases"/>
    <property type="match status" value="1"/>
</dbReference>
<dbReference type="InterPro" id="IPR006311">
    <property type="entry name" value="TAT_signal"/>
</dbReference>
<dbReference type="AlphaFoldDB" id="A0A7H0GFS1"/>
<evidence type="ECO:0000256" key="1">
    <source>
        <dbReference type="ARBA" id="ARBA00000697"/>
    </source>
</evidence>
<name>A0A7H0GFS1_9BURK</name>
<evidence type="ECO:0000256" key="9">
    <source>
        <dbReference type="SAM" id="SignalP"/>
    </source>
</evidence>
<dbReference type="KEGG" id="daer:H9K75_11970"/>
<dbReference type="EC" id="2.3.1.122" evidence="4"/>
<comment type="catalytic activity">
    <reaction evidence="8">
        <text>an acyl-CoA + a 1,2-diacyl-sn-glycerol = a triacyl-sn-glycerol + CoA</text>
        <dbReference type="Rhea" id="RHEA:10868"/>
        <dbReference type="ChEBI" id="CHEBI:17815"/>
        <dbReference type="ChEBI" id="CHEBI:57287"/>
        <dbReference type="ChEBI" id="CHEBI:58342"/>
        <dbReference type="ChEBI" id="CHEBI:64615"/>
        <dbReference type="EC" id="2.3.1.20"/>
    </reaction>
</comment>
<dbReference type="PANTHER" id="PTHR40841">
    <property type="entry name" value="SIDEROPHORE TRIACETYLFUSARININE C ESTERASE"/>
    <property type="match status" value="1"/>
</dbReference>
<dbReference type="Pfam" id="PF00756">
    <property type="entry name" value="Esterase"/>
    <property type="match status" value="1"/>
</dbReference>
<evidence type="ECO:0000256" key="5">
    <source>
        <dbReference type="ARBA" id="ARBA00013244"/>
    </source>
</evidence>
<evidence type="ECO:0000256" key="4">
    <source>
        <dbReference type="ARBA" id="ARBA00012820"/>
    </source>
</evidence>
<evidence type="ECO:0000256" key="6">
    <source>
        <dbReference type="ARBA" id="ARBA00022801"/>
    </source>
</evidence>
<dbReference type="PANTHER" id="PTHR40841:SF2">
    <property type="entry name" value="SIDEROPHORE-DEGRADING ESTERASE (EUROFUNG)"/>
    <property type="match status" value="1"/>
</dbReference>
<dbReference type="InterPro" id="IPR000801">
    <property type="entry name" value="Esterase-like"/>
</dbReference>
<keyword evidence="11" id="KW-1185">Reference proteome</keyword>
<proteinExistence type="inferred from homology"/>